<gene>
    <name evidence="2" type="ORF">Saso_16970</name>
</gene>
<name>A0ABQ3RWA3_9ACTN</name>
<evidence type="ECO:0000313" key="3">
    <source>
        <dbReference type="Proteomes" id="UP000649259"/>
    </source>
</evidence>
<organism evidence="2 3">
    <name type="scientific">Streptomyces asoensis</name>
    <dbReference type="NCBI Taxonomy" id="249586"/>
    <lineage>
        <taxon>Bacteria</taxon>
        <taxon>Bacillati</taxon>
        <taxon>Actinomycetota</taxon>
        <taxon>Actinomycetes</taxon>
        <taxon>Kitasatosporales</taxon>
        <taxon>Streptomycetaceae</taxon>
        <taxon>Streptomyces</taxon>
    </lineage>
</organism>
<accession>A0ABQ3RWA3</accession>
<keyword evidence="3" id="KW-1185">Reference proteome</keyword>
<feature type="region of interest" description="Disordered" evidence="1">
    <location>
        <begin position="1"/>
        <end position="45"/>
    </location>
</feature>
<reference evidence="3" key="1">
    <citation type="submission" date="2023-07" db="EMBL/GenBank/DDBJ databases">
        <title>Whole genome shotgun sequence of Streptomyces cacaoi subsp. asoensis NBRC 13813.</title>
        <authorList>
            <person name="Komaki H."/>
            <person name="Tamura T."/>
        </authorList>
    </citation>
    <scope>NUCLEOTIDE SEQUENCE [LARGE SCALE GENOMIC DNA]</scope>
    <source>
        <strain evidence="3">NBRC 13813</strain>
    </source>
</reference>
<comment type="caution">
    <text evidence="2">The sequence shown here is derived from an EMBL/GenBank/DDBJ whole genome shotgun (WGS) entry which is preliminary data.</text>
</comment>
<evidence type="ECO:0000313" key="2">
    <source>
        <dbReference type="EMBL" id="GHI60047.1"/>
    </source>
</evidence>
<proteinExistence type="predicted"/>
<dbReference type="EMBL" id="BNEB01000002">
    <property type="protein sequence ID" value="GHI60047.1"/>
    <property type="molecule type" value="Genomic_DNA"/>
</dbReference>
<protein>
    <submittedName>
        <fullName evidence="2">Uncharacterized protein</fullName>
    </submittedName>
</protein>
<sequence>MSPTPGTGAEGPGPKGEGRTGRYGYRRRSSPRPADRQPTADFSRHRVAVALSPVTAGNGARFHSDK</sequence>
<evidence type="ECO:0000256" key="1">
    <source>
        <dbReference type="SAM" id="MobiDB-lite"/>
    </source>
</evidence>
<dbReference type="Proteomes" id="UP000649259">
    <property type="component" value="Unassembled WGS sequence"/>
</dbReference>